<dbReference type="InterPro" id="IPR000909">
    <property type="entry name" value="PLipase_C_PInositol-sp_X_dom"/>
</dbReference>
<dbReference type="EnsemblMetazoa" id="AMEC011178-RA">
    <property type="protein sequence ID" value="AMEC011178-PA"/>
    <property type="gene ID" value="AMEC011178"/>
</dbReference>
<dbReference type="SUPFAM" id="SSF51695">
    <property type="entry name" value="PLC-like phosphodiesterases"/>
    <property type="match status" value="1"/>
</dbReference>
<evidence type="ECO:0000313" key="3">
    <source>
        <dbReference type="Proteomes" id="UP000075902"/>
    </source>
</evidence>
<dbReference type="CDD" id="cd08616">
    <property type="entry name" value="PI-PLCXD1c"/>
    <property type="match status" value="1"/>
</dbReference>
<dbReference type="InterPro" id="IPR042158">
    <property type="entry name" value="PLCXD1/2/3"/>
</dbReference>
<sequence>MIDFTDDLENWMGRLPAELKALPLIHLAIPGSHDTMSYGIKNKAPVAPDADPIVGTLNKFIPCVVRRWAVTQRYTILEQLKCGVRYFDLRICMKRPENKFYFVHGLFCEEITEPLDQLKEFLRTHPKEFVVLDCQHFYSFNPTDHCVLSAELNRIFDRKIFSRNVNELKDCTLESATGNGKQVLIVYRSDACVNERFWLSQDWPTPWPNEINVKKLQQYLDESLAQRRPDTGYVSQCVLTPTVRYIVPRFMSSLRTTCAKAVDRQLMEWIKGQIPGTFAGEEKPRTNVFLADFVDIADNQFCKVVVGLNKKLLEQENTSTHSSPSKKTSLLFWVLFGKDFLLLGLTLLFAA</sequence>
<proteinExistence type="predicted"/>
<dbReference type="GO" id="GO:0006629">
    <property type="term" value="P:lipid metabolic process"/>
    <property type="evidence" value="ECO:0007669"/>
    <property type="project" value="InterPro"/>
</dbReference>
<organism evidence="2 3">
    <name type="scientific">Anopheles melas</name>
    <dbReference type="NCBI Taxonomy" id="34690"/>
    <lineage>
        <taxon>Eukaryota</taxon>
        <taxon>Metazoa</taxon>
        <taxon>Ecdysozoa</taxon>
        <taxon>Arthropoda</taxon>
        <taxon>Hexapoda</taxon>
        <taxon>Insecta</taxon>
        <taxon>Pterygota</taxon>
        <taxon>Neoptera</taxon>
        <taxon>Endopterygota</taxon>
        <taxon>Diptera</taxon>
        <taxon>Nematocera</taxon>
        <taxon>Culicoidea</taxon>
        <taxon>Culicidae</taxon>
        <taxon>Anophelinae</taxon>
        <taxon>Anopheles</taxon>
    </lineage>
</organism>
<evidence type="ECO:0000313" key="2">
    <source>
        <dbReference type="EnsemblMetazoa" id="AMEC011178-PA"/>
    </source>
</evidence>
<protein>
    <recommendedName>
        <fullName evidence="1">Phosphatidylinositol-specific phospholipase C X domain-containing protein</fullName>
    </recommendedName>
</protein>
<name>A0A182TZI5_9DIPT</name>
<dbReference type="Proteomes" id="UP000075902">
    <property type="component" value="Unassembled WGS sequence"/>
</dbReference>
<dbReference type="GO" id="GO:0008081">
    <property type="term" value="F:phosphoric diester hydrolase activity"/>
    <property type="evidence" value="ECO:0007669"/>
    <property type="project" value="InterPro"/>
</dbReference>
<dbReference type="PANTHER" id="PTHR13593">
    <property type="match status" value="1"/>
</dbReference>
<feature type="domain" description="Phosphatidylinositol-specific phospholipase C X" evidence="1">
    <location>
        <begin position="18"/>
        <end position="188"/>
    </location>
</feature>
<accession>A0A182TZI5</accession>
<reference evidence="2" key="2">
    <citation type="submission" date="2020-05" db="UniProtKB">
        <authorList>
            <consortium name="EnsemblMetazoa"/>
        </authorList>
    </citation>
    <scope>IDENTIFICATION</scope>
    <source>
        <strain evidence="2">CM1001059</strain>
    </source>
</reference>
<dbReference type="AlphaFoldDB" id="A0A182TZI5"/>
<reference evidence="3" key="1">
    <citation type="submission" date="2014-01" db="EMBL/GenBank/DDBJ databases">
        <title>The Genome Sequence of Anopheles melas CM1001059_A (V2).</title>
        <authorList>
            <consortium name="The Broad Institute Genomics Platform"/>
            <person name="Neafsey D.E."/>
            <person name="Besansky N."/>
            <person name="Howell P."/>
            <person name="Walton C."/>
            <person name="Young S.K."/>
            <person name="Zeng Q."/>
            <person name="Gargeya S."/>
            <person name="Fitzgerald M."/>
            <person name="Haas B."/>
            <person name="Abouelleil A."/>
            <person name="Allen A.W."/>
            <person name="Alvarado L."/>
            <person name="Arachchi H.M."/>
            <person name="Berlin A.M."/>
            <person name="Chapman S.B."/>
            <person name="Gainer-Dewar J."/>
            <person name="Goldberg J."/>
            <person name="Griggs A."/>
            <person name="Gujja S."/>
            <person name="Hansen M."/>
            <person name="Howarth C."/>
            <person name="Imamovic A."/>
            <person name="Ireland A."/>
            <person name="Larimer J."/>
            <person name="McCowan C."/>
            <person name="Murphy C."/>
            <person name="Pearson M."/>
            <person name="Poon T.W."/>
            <person name="Priest M."/>
            <person name="Roberts A."/>
            <person name="Saif S."/>
            <person name="Shea T."/>
            <person name="Sisk P."/>
            <person name="Sykes S."/>
            <person name="Wortman J."/>
            <person name="Nusbaum C."/>
            <person name="Birren B."/>
        </authorList>
    </citation>
    <scope>NUCLEOTIDE SEQUENCE [LARGE SCALE GENOMIC DNA]</scope>
    <source>
        <strain evidence="3">CM1001059</strain>
    </source>
</reference>
<dbReference type="VEuPathDB" id="VectorBase:AMEC011178"/>
<dbReference type="InterPro" id="IPR017946">
    <property type="entry name" value="PLC-like_Pdiesterase_TIM-brl"/>
</dbReference>
<dbReference type="PANTHER" id="PTHR13593:SF113">
    <property type="entry name" value="SI:DKEY-266F7.9"/>
    <property type="match status" value="1"/>
</dbReference>
<dbReference type="InterPro" id="IPR051057">
    <property type="entry name" value="PI-PLC_domain"/>
</dbReference>
<keyword evidence="3" id="KW-1185">Reference proteome</keyword>
<dbReference type="SMART" id="SM00148">
    <property type="entry name" value="PLCXc"/>
    <property type="match status" value="1"/>
</dbReference>
<dbReference type="Gene3D" id="3.20.20.190">
    <property type="entry name" value="Phosphatidylinositol (PI) phosphodiesterase"/>
    <property type="match status" value="1"/>
</dbReference>
<evidence type="ECO:0000259" key="1">
    <source>
        <dbReference type="SMART" id="SM00148"/>
    </source>
</evidence>